<dbReference type="RefSeq" id="WP_379840393.1">
    <property type="nucleotide sequence ID" value="NZ_JBHSMA010000001.1"/>
</dbReference>
<dbReference type="Proteomes" id="UP001596106">
    <property type="component" value="Unassembled WGS sequence"/>
</dbReference>
<keyword evidence="2" id="KW-0732">Signal</keyword>
<protein>
    <submittedName>
        <fullName evidence="3">Uncharacterized protein</fullName>
    </submittedName>
</protein>
<comment type="caution">
    <text evidence="3">The sequence shown here is derived from an EMBL/GenBank/DDBJ whole genome shotgun (WGS) entry which is preliminary data.</text>
</comment>
<sequence length="128" mass="13953">MKTYIAALALSGLTILTATAQNDQKIRRDHTISTHNYKHPNKAAKAQKLASQRGETISAPGLDNRAVVNYKQPVPNAAPADGYLVPHKANENLADRNYKMQRPSGLTPVEQPSEVATTPGKELPKENK</sequence>
<dbReference type="EMBL" id="JBHSMA010000001">
    <property type="protein sequence ID" value="MFC5407708.1"/>
    <property type="molecule type" value="Genomic_DNA"/>
</dbReference>
<evidence type="ECO:0000256" key="2">
    <source>
        <dbReference type="SAM" id="SignalP"/>
    </source>
</evidence>
<evidence type="ECO:0000313" key="3">
    <source>
        <dbReference type="EMBL" id="MFC5407708.1"/>
    </source>
</evidence>
<evidence type="ECO:0000313" key="4">
    <source>
        <dbReference type="Proteomes" id="UP001596106"/>
    </source>
</evidence>
<proteinExistence type="predicted"/>
<feature type="chain" id="PRO_5045496267" evidence="2">
    <location>
        <begin position="21"/>
        <end position="128"/>
    </location>
</feature>
<keyword evidence="4" id="KW-1185">Reference proteome</keyword>
<organism evidence="3 4">
    <name type="scientific">Larkinella bovis</name>
    <dbReference type="NCBI Taxonomy" id="683041"/>
    <lineage>
        <taxon>Bacteria</taxon>
        <taxon>Pseudomonadati</taxon>
        <taxon>Bacteroidota</taxon>
        <taxon>Cytophagia</taxon>
        <taxon>Cytophagales</taxon>
        <taxon>Spirosomataceae</taxon>
        <taxon>Larkinella</taxon>
    </lineage>
</organism>
<gene>
    <name evidence="3" type="ORF">ACFPMF_00185</name>
</gene>
<evidence type="ECO:0000256" key="1">
    <source>
        <dbReference type="SAM" id="MobiDB-lite"/>
    </source>
</evidence>
<feature type="signal peptide" evidence="2">
    <location>
        <begin position="1"/>
        <end position="20"/>
    </location>
</feature>
<reference evidence="4" key="1">
    <citation type="journal article" date="2019" name="Int. J. Syst. Evol. Microbiol.">
        <title>The Global Catalogue of Microorganisms (GCM) 10K type strain sequencing project: providing services to taxonomists for standard genome sequencing and annotation.</title>
        <authorList>
            <consortium name="The Broad Institute Genomics Platform"/>
            <consortium name="The Broad Institute Genome Sequencing Center for Infectious Disease"/>
            <person name="Wu L."/>
            <person name="Ma J."/>
        </authorList>
    </citation>
    <scope>NUCLEOTIDE SEQUENCE [LARGE SCALE GENOMIC DNA]</scope>
    <source>
        <strain evidence="4">CCUG 55250</strain>
    </source>
</reference>
<feature type="region of interest" description="Disordered" evidence="1">
    <location>
        <begin position="91"/>
        <end position="128"/>
    </location>
</feature>
<accession>A0ABW0I518</accession>
<name>A0ABW0I518_9BACT</name>